<dbReference type="InterPro" id="IPR005920">
    <property type="entry name" value="HutI"/>
</dbReference>
<feature type="binding site" evidence="7">
    <location>
        <position position="99"/>
    </location>
    <ligand>
        <name>Zn(2+)</name>
        <dbReference type="ChEBI" id="CHEBI:29105"/>
    </ligand>
</feature>
<evidence type="ECO:0000313" key="10">
    <source>
        <dbReference type="EMBL" id="GAA4088614.1"/>
    </source>
</evidence>
<dbReference type="SUPFAM" id="SSF51338">
    <property type="entry name" value="Composite domain of metallo-dependent hydrolases"/>
    <property type="match status" value="2"/>
</dbReference>
<feature type="binding site" evidence="7">
    <location>
        <position position="193"/>
    </location>
    <ligand>
        <name>4-imidazolone-5-propanoate</name>
        <dbReference type="ChEBI" id="CHEBI:77893"/>
    </ligand>
</feature>
<dbReference type="PANTHER" id="PTHR42752:SF1">
    <property type="entry name" value="IMIDAZOLONEPROPIONASE-RELATED"/>
    <property type="match status" value="1"/>
</dbReference>
<dbReference type="CDD" id="cd01296">
    <property type="entry name" value="Imidazolone-5PH"/>
    <property type="match status" value="1"/>
</dbReference>
<feature type="binding site" evidence="7">
    <location>
        <position position="101"/>
    </location>
    <ligand>
        <name>Fe(3+)</name>
        <dbReference type="ChEBI" id="CHEBI:29034"/>
    </ligand>
</feature>
<feature type="binding site" evidence="7">
    <location>
        <position position="335"/>
    </location>
    <ligand>
        <name>4-imidazolone-5-propanoate</name>
        <dbReference type="ChEBI" id="CHEBI:77893"/>
    </ligand>
</feature>
<evidence type="ECO:0000256" key="4">
    <source>
        <dbReference type="ARBA" id="ARBA00022808"/>
    </source>
</evidence>
<dbReference type="HAMAP" id="MF_00372">
    <property type="entry name" value="HutI"/>
    <property type="match status" value="1"/>
</dbReference>
<protein>
    <recommendedName>
        <fullName evidence="1 7">Imidazolonepropionase</fullName>
        <ecNumber evidence="1 7">3.5.2.7</ecNumber>
    </recommendedName>
    <alternativeName>
        <fullName evidence="7">Imidazolone-5-propionate hydrolase</fullName>
    </alternativeName>
</protein>
<feature type="binding site" evidence="7">
    <location>
        <position position="108"/>
    </location>
    <ligand>
        <name>4-imidazolone-5-propanoate</name>
        <dbReference type="ChEBI" id="CHEBI:77893"/>
    </ligand>
</feature>
<keyword evidence="4 7" id="KW-0369">Histidine metabolism</keyword>
<dbReference type="PANTHER" id="PTHR42752">
    <property type="entry name" value="IMIDAZOLONEPROPIONASE"/>
    <property type="match status" value="1"/>
</dbReference>
<dbReference type="SUPFAM" id="SSF51556">
    <property type="entry name" value="Metallo-dependent hydrolases"/>
    <property type="match status" value="1"/>
</dbReference>
<feature type="binding site" evidence="7">
    <location>
        <position position="330"/>
    </location>
    <ligand>
        <name>Zn(2+)</name>
        <dbReference type="ChEBI" id="CHEBI:29105"/>
    </ligand>
</feature>
<feature type="binding site" evidence="7">
    <location>
        <position position="334"/>
    </location>
    <ligand>
        <name>N-formimidoyl-L-glutamate</name>
        <dbReference type="ChEBI" id="CHEBI:58928"/>
    </ligand>
</feature>
<feature type="binding site" evidence="7">
    <location>
        <position position="332"/>
    </location>
    <ligand>
        <name>N-formimidoyl-L-glutamate</name>
        <dbReference type="ChEBI" id="CHEBI:58928"/>
    </ligand>
</feature>
<comment type="similarity">
    <text evidence="7">Belongs to the metallo-dependent hydrolases superfamily. HutI family.</text>
</comment>
<comment type="pathway">
    <text evidence="7">Amino-acid degradation; L-histidine degradation into L-glutamate; N-formimidoyl-L-glutamate from L-histidine: step 3/3.</text>
</comment>
<dbReference type="Gene3D" id="2.30.40.10">
    <property type="entry name" value="Urease, subunit C, domain 1"/>
    <property type="match status" value="1"/>
</dbReference>
<keyword evidence="3 7" id="KW-0378">Hydrolase</keyword>
<dbReference type="InterPro" id="IPR006680">
    <property type="entry name" value="Amidohydro-rel"/>
</dbReference>
<feature type="domain" description="Amidohydrolase-related" evidence="9">
    <location>
        <begin position="91"/>
        <end position="415"/>
    </location>
</feature>
<dbReference type="Proteomes" id="UP001500683">
    <property type="component" value="Unassembled WGS sequence"/>
</dbReference>
<evidence type="ECO:0000256" key="1">
    <source>
        <dbReference type="ARBA" id="ARBA00012864"/>
    </source>
</evidence>
<comment type="subcellular location">
    <subcellularLocation>
        <location evidence="7">Cytoplasm</location>
    </subcellularLocation>
</comment>
<dbReference type="Gene3D" id="3.20.20.140">
    <property type="entry name" value="Metal-dependent hydrolases"/>
    <property type="match status" value="1"/>
</dbReference>
<sequence>MSASGGPSHMPDGSSEPVAGAAGGGCDAGRVSIVITNIGELVTNDPGLGEDALGLLRDAAVVIDGGTVAWVGPTERAPAADEQYDAAGRAALPGFVDSHAHLVFAGERAEEFAARMSGRPYTAGGIRTTVARTRAASDDDLRANLRRLVDEMARQGTTTVECKSGYGLSVEQEERSLRIAAETVDEVTFLGAHVVPPEYADDPGGYVRLVTNEMLAACAPHARWVDVFCEDGAFDADQSREILTAGMRAGLTPRVHANQLGPGPGVRLAVELGAASADHCTHLTDADVDALASAATVATLLPGVDFSTRQPYPDARRLIDAGATVALATDCNPGSCYTSSMPFCIALAVRDLRMTPAEAVWAATAGGARALRRDDVGRLTPGARADVLVLDAPSHIHLAYRPGVPQVAAVWKAGRRVQA</sequence>
<evidence type="ECO:0000256" key="6">
    <source>
        <dbReference type="ARBA" id="ARBA00023004"/>
    </source>
</evidence>
<evidence type="ECO:0000256" key="3">
    <source>
        <dbReference type="ARBA" id="ARBA00022801"/>
    </source>
</evidence>
<dbReference type="InterPro" id="IPR011059">
    <property type="entry name" value="Metal-dep_hydrolase_composite"/>
</dbReference>
<accession>A0ABP7WGS2</accession>
<feature type="binding site" evidence="7">
    <location>
        <position position="166"/>
    </location>
    <ligand>
        <name>N-formimidoyl-L-glutamate</name>
        <dbReference type="ChEBI" id="CHEBI:58928"/>
    </ligand>
</feature>
<feature type="binding site" evidence="7">
    <location>
        <position position="256"/>
    </location>
    <ligand>
        <name>Zn(2+)</name>
        <dbReference type="ChEBI" id="CHEBI:29105"/>
    </ligand>
</feature>
<dbReference type="NCBIfam" id="TIGR01224">
    <property type="entry name" value="hutI"/>
    <property type="match status" value="1"/>
</dbReference>
<reference evidence="11" key="1">
    <citation type="journal article" date="2019" name="Int. J. Syst. Evol. Microbiol.">
        <title>The Global Catalogue of Microorganisms (GCM) 10K type strain sequencing project: providing services to taxonomists for standard genome sequencing and annotation.</title>
        <authorList>
            <consortium name="The Broad Institute Genomics Platform"/>
            <consortium name="The Broad Institute Genome Sequencing Center for Infectious Disease"/>
            <person name="Wu L."/>
            <person name="Ma J."/>
        </authorList>
    </citation>
    <scope>NUCLEOTIDE SEQUENCE [LARGE SCALE GENOMIC DNA]</scope>
    <source>
        <strain evidence="11">JCM 16702</strain>
    </source>
</reference>
<evidence type="ECO:0000256" key="5">
    <source>
        <dbReference type="ARBA" id="ARBA00022833"/>
    </source>
</evidence>
<evidence type="ECO:0000313" key="11">
    <source>
        <dbReference type="Proteomes" id="UP001500683"/>
    </source>
</evidence>
<keyword evidence="6 7" id="KW-0408">Iron</keyword>
<dbReference type="Pfam" id="PF01979">
    <property type="entry name" value="Amidohydro_1"/>
    <property type="match status" value="1"/>
</dbReference>
<comment type="caution">
    <text evidence="10">The sequence shown here is derived from an EMBL/GenBank/DDBJ whole genome shotgun (WGS) entry which is preliminary data.</text>
</comment>
<dbReference type="InterPro" id="IPR032466">
    <property type="entry name" value="Metal_Hydrolase"/>
</dbReference>
<dbReference type="EMBL" id="BAAAZG010000042">
    <property type="protein sequence ID" value="GAA4088614.1"/>
    <property type="molecule type" value="Genomic_DNA"/>
</dbReference>
<feature type="binding site" evidence="7">
    <location>
        <position position="99"/>
    </location>
    <ligand>
        <name>Fe(3+)</name>
        <dbReference type="ChEBI" id="CHEBI:29034"/>
    </ligand>
</feature>
<name>A0ABP7WGS2_9ACTN</name>
<feature type="binding site" evidence="7">
    <location>
        <position position="101"/>
    </location>
    <ligand>
        <name>Zn(2+)</name>
        <dbReference type="ChEBI" id="CHEBI:29105"/>
    </ligand>
</feature>
<evidence type="ECO:0000256" key="8">
    <source>
        <dbReference type="SAM" id="MobiDB-lite"/>
    </source>
</evidence>
<evidence type="ECO:0000259" key="9">
    <source>
        <dbReference type="Pfam" id="PF01979"/>
    </source>
</evidence>
<keyword evidence="7" id="KW-0963">Cytoplasm</keyword>
<feature type="binding site" evidence="7">
    <location>
        <position position="259"/>
    </location>
    <ligand>
        <name>4-imidazolone-5-propanoate</name>
        <dbReference type="ChEBI" id="CHEBI:77893"/>
    </ligand>
</feature>
<feature type="binding site" evidence="7">
    <location>
        <position position="166"/>
    </location>
    <ligand>
        <name>4-imidazolone-5-propanoate</name>
        <dbReference type="ChEBI" id="CHEBI:77893"/>
    </ligand>
</feature>
<feature type="region of interest" description="Disordered" evidence="8">
    <location>
        <begin position="1"/>
        <end position="22"/>
    </location>
</feature>
<gene>
    <name evidence="10" type="primary">hutI_2</name>
    <name evidence="7" type="synonym">hutI</name>
    <name evidence="10" type="ORF">GCM10022214_56340</name>
</gene>
<comment type="catalytic activity">
    <reaction evidence="7">
        <text>4-imidazolone-5-propanoate + H2O = N-formimidoyl-L-glutamate</text>
        <dbReference type="Rhea" id="RHEA:23660"/>
        <dbReference type="ChEBI" id="CHEBI:15377"/>
        <dbReference type="ChEBI" id="CHEBI:58928"/>
        <dbReference type="ChEBI" id="CHEBI:77893"/>
        <dbReference type="EC" id="3.5.2.7"/>
    </reaction>
</comment>
<evidence type="ECO:0000256" key="2">
    <source>
        <dbReference type="ARBA" id="ARBA00022723"/>
    </source>
</evidence>
<organism evidence="10 11">
    <name type="scientific">Actinomadura miaoliensis</name>
    <dbReference type="NCBI Taxonomy" id="430685"/>
    <lineage>
        <taxon>Bacteria</taxon>
        <taxon>Bacillati</taxon>
        <taxon>Actinomycetota</taxon>
        <taxon>Actinomycetes</taxon>
        <taxon>Streptosporangiales</taxon>
        <taxon>Thermomonosporaceae</taxon>
        <taxon>Actinomadura</taxon>
    </lineage>
</organism>
<evidence type="ECO:0000256" key="7">
    <source>
        <dbReference type="HAMAP-Rule" id="MF_00372"/>
    </source>
</evidence>
<dbReference type="EC" id="3.5.2.7" evidence="1 7"/>
<comment type="function">
    <text evidence="7">Catalyzes the hydrolytic cleavage of the carbon-nitrogen bond in imidazolone-5-propanoate to yield N-formimidoyl-L-glutamate. It is the third step in the universal histidine degradation pathway.</text>
</comment>
<comment type="cofactor">
    <cofactor evidence="7">
        <name>Zn(2+)</name>
        <dbReference type="ChEBI" id="CHEBI:29105"/>
    </cofactor>
    <cofactor evidence="7">
        <name>Fe(3+)</name>
        <dbReference type="ChEBI" id="CHEBI:29034"/>
    </cofactor>
    <text evidence="7">Binds 1 zinc or iron ion per subunit.</text>
</comment>
<keyword evidence="11" id="KW-1185">Reference proteome</keyword>
<feature type="binding site" evidence="7">
    <location>
        <position position="330"/>
    </location>
    <ligand>
        <name>Fe(3+)</name>
        <dbReference type="ChEBI" id="CHEBI:29034"/>
    </ligand>
</feature>
<feature type="binding site" evidence="7">
    <location>
        <position position="256"/>
    </location>
    <ligand>
        <name>Fe(3+)</name>
        <dbReference type="ChEBI" id="CHEBI:29034"/>
    </ligand>
</feature>
<proteinExistence type="inferred from homology"/>
<keyword evidence="5 7" id="KW-0862">Zinc</keyword>
<keyword evidence="2 7" id="KW-0479">Metal-binding</keyword>